<keyword evidence="7 13" id="KW-0547">Nucleotide-binding</keyword>
<dbReference type="GO" id="GO:0008270">
    <property type="term" value="F:zinc ion binding"/>
    <property type="evidence" value="ECO:0007669"/>
    <property type="project" value="UniProtKB-UniRule"/>
</dbReference>
<comment type="similarity">
    <text evidence="2 13">Belongs to the class-I aminoacyl-tRNA synthetase family.</text>
</comment>
<comment type="catalytic activity">
    <reaction evidence="12 13">
        <text>tRNA(Cys) + L-cysteine + ATP = L-cysteinyl-tRNA(Cys) + AMP + diphosphate</text>
        <dbReference type="Rhea" id="RHEA:17773"/>
        <dbReference type="Rhea" id="RHEA-COMP:9661"/>
        <dbReference type="Rhea" id="RHEA-COMP:9679"/>
        <dbReference type="ChEBI" id="CHEBI:30616"/>
        <dbReference type="ChEBI" id="CHEBI:33019"/>
        <dbReference type="ChEBI" id="CHEBI:35235"/>
        <dbReference type="ChEBI" id="CHEBI:78442"/>
        <dbReference type="ChEBI" id="CHEBI:78517"/>
        <dbReference type="ChEBI" id="CHEBI:456215"/>
        <dbReference type="EC" id="6.1.1.16"/>
    </reaction>
</comment>
<sequence length="436" mass="47537">MIRLYDTMAREKRLFEPADPKRITMYVCGPTVYGRAHIGNARPAVVFDTLARLIRHQFGADSLTYARNVTDVDDKIIAAATAEGVDPSVITERYEQHYLDDMGALGVQPPTVAPHATQEIGAMIAMIGALIDGGHAYAAEGHVLFDVTSDPDYGRLSNRDREQMIAGARVEVAPYKRDPADFVLWKPSPKDVIGWDSPWGRGRPGWHIECSAMIEAHLGRTIDIHGGGLDLIFPHHENEIAQSRCAHQGAPLARYWVHNGFVDMGAEKMSKSLGNIITPADLMDRGHDGETLRLALVSAHYRQPLPWTDSLIEQSKATLDGLYRAAGDAEPGEIDPSVVDALSDDLNTPLALSRLNAIADPAVLRASASLLGLLTQSADQWFRGGGDDADVERRIAERAAAKASRDFATADRIRDELKADGILLEDGPGGTTWRKA</sequence>
<comment type="subunit">
    <text evidence="3 13">Monomer.</text>
</comment>
<protein>
    <recommendedName>
        <fullName evidence="13">Cysteine--tRNA ligase</fullName>
        <ecNumber evidence="13">6.1.1.16</ecNumber>
    </recommendedName>
    <alternativeName>
        <fullName evidence="13">Cysteinyl-tRNA synthetase</fullName>
        <shortName evidence="13">CysRS</shortName>
    </alternativeName>
</protein>
<dbReference type="PRINTS" id="PR00983">
    <property type="entry name" value="TRNASYNTHCYS"/>
</dbReference>
<dbReference type="FunFam" id="3.40.50.620:FF:000068">
    <property type="entry name" value="Cysteine--tRNA ligase"/>
    <property type="match status" value="1"/>
</dbReference>
<dbReference type="InterPro" id="IPR015273">
    <property type="entry name" value="Cys-tRNA-synt_Ia_DALR"/>
</dbReference>
<dbReference type="EMBL" id="CP060697">
    <property type="protein sequence ID" value="QNM82672.1"/>
    <property type="molecule type" value="Genomic_DNA"/>
</dbReference>
<dbReference type="GO" id="GO:0006423">
    <property type="term" value="P:cysteinyl-tRNA aminoacylation"/>
    <property type="evidence" value="ECO:0007669"/>
    <property type="project" value="UniProtKB-UniRule"/>
</dbReference>
<evidence type="ECO:0000313" key="15">
    <source>
        <dbReference type="EMBL" id="QNM82672.1"/>
    </source>
</evidence>
<dbReference type="Proteomes" id="UP000515861">
    <property type="component" value="Chromosome"/>
</dbReference>
<evidence type="ECO:0000256" key="2">
    <source>
        <dbReference type="ARBA" id="ARBA00005594"/>
    </source>
</evidence>
<evidence type="ECO:0000256" key="9">
    <source>
        <dbReference type="ARBA" id="ARBA00022840"/>
    </source>
</evidence>
<dbReference type="InterPro" id="IPR032678">
    <property type="entry name" value="tRNA-synt_1_cat_dom"/>
</dbReference>
<dbReference type="GO" id="GO:0004817">
    <property type="term" value="F:cysteine-tRNA ligase activity"/>
    <property type="evidence" value="ECO:0007669"/>
    <property type="project" value="UniProtKB-UniRule"/>
</dbReference>
<accession>A0A7G9L223</accession>
<name>A0A7G9L223_9SPHN</name>
<feature type="binding site" evidence="13">
    <location>
        <position position="210"/>
    </location>
    <ligand>
        <name>Zn(2+)</name>
        <dbReference type="ChEBI" id="CHEBI:29105"/>
    </ligand>
</feature>
<keyword evidence="8 13" id="KW-0862">Zinc</keyword>
<dbReference type="RefSeq" id="WP_187479627.1">
    <property type="nucleotide sequence ID" value="NZ_CP060697.1"/>
</dbReference>
<evidence type="ECO:0000256" key="13">
    <source>
        <dbReference type="HAMAP-Rule" id="MF_00041"/>
    </source>
</evidence>
<evidence type="ECO:0000256" key="1">
    <source>
        <dbReference type="ARBA" id="ARBA00004496"/>
    </source>
</evidence>
<evidence type="ECO:0000259" key="14">
    <source>
        <dbReference type="SMART" id="SM00840"/>
    </source>
</evidence>
<dbReference type="SUPFAM" id="SSF52374">
    <property type="entry name" value="Nucleotidylyl transferase"/>
    <property type="match status" value="1"/>
</dbReference>
<dbReference type="Gene3D" id="1.20.120.1910">
    <property type="entry name" value="Cysteine-tRNA ligase, C-terminal anti-codon recognition domain"/>
    <property type="match status" value="1"/>
</dbReference>
<comment type="cofactor">
    <cofactor evidence="13">
        <name>Zn(2+)</name>
        <dbReference type="ChEBI" id="CHEBI:29105"/>
    </cofactor>
    <text evidence="13">Binds 1 zinc ion per subunit.</text>
</comment>
<evidence type="ECO:0000256" key="5">
    <source>
        <dbReference type="ARBA" id="ARBA00022598"/>
    </source>
</evidence>
<feature type="binding site" evidence="13">
    <location>
        <position position="239"/>
    </location>
    <ligand>
        <name>Zn(2+)</name>
        <dbReference type="ChEBI" id="CHEBI:29105"/>
    </ligand>
</feature>
<dbReference type="PANTHER" id="PTHR10890">
    <property type="entry name" value="CYSTEINYL-TRNA SYNTHETASE"/>
    <property type="match status" value="1"/>
</dbReference>
<evidence type="ECO:0000256" key="10">
    <source>
        <dbReference type="ARBA" id="ARBA00022917"/>
    </source>
</evidence>
<evidence type="ECO:0000256" key="4">
    <source>
        <dbReference type="ARBA" id="ARBA00022490"/>
    </source>
</evidence>
<dbReference type="HAMAP" id="MF_00041">
    <property type="entry name" value="Cys_tRNA_synth"/>
    <property type="match status" value="1"/>
</dbReference>
<comment type="subcellular location">
    <subcellularLocation>
        <location evidence="1 13">Cytoplasm</location>
    </subcellularLocation>
</comment>
<dbReference type="AlphaFoldDB" id="A0A7G9L223"/>
<dbReference type="PANTHER" id="PTHR10890:SF3">
    <property type="entry name" value="CYSTEINE--TRNA LIGASE, CYTOPLASMIC"/>
    <property type="match status" value="1"/>
</dbReference>
<dbReference type="NCBIfam" id="TIGR00435">
    <property type="entry name" value="cysS"/>
    <property type="match status" value="1"/>
</dbReference>
<dbReference type="KEGG" id="ssau:H8M03_11840"/>
<organism evidence="15 16">
    <name type="scientific">Sphingomonas sabuli</name>
    <dbReference type="NCBI Taxonomy" id="2764186"/>
    <lineage>
        <taxon>Bacteria</taxon>
        <taxon>Pseudomonadati</taxon>
        <taxon>Pseudomonadota</taxon>
        <taxon>Alphaproteobacteria</taxon>
        <taxon>Sphingomonadales</taxon>
        <taxon>Sphingomonadaceae</taxon>
        <taxon>Sphingomonas</taxon>
    </lineage>
</organism>
<dbReference type="SUPFAM" id="SSF47323">
    <property type="entry name" value="Anticodon-binding domain of a subclass of class I aminoacyl-tRNA synthetases"/>
    <property type="match status" value="1"/>
</dbReference>
<keyword evidence="9 13" id="KW-0067">ATP-binding</keyword>
<feature type="binding site" evidence="13">
    <location>
        <position position="28"/>
    </location>
    <ligand>
        <name>Zn(2+)</name>
        <dbReference type="ChEBI" id="CHEBI:29105"/>
    </ligand>
</feature>
<evidence type="ECO:0000256" key="12">
    <source>
        <dbReference type="ARBA" id="ARBA00047398"/>
    </source>
</evidence>
<evidence type="ECO:0000256" key="11">
    <source>
        <dbReference type="ARBA" id="ARBA00023146"/>
    </source>
</evidence>
<keyword evidence="10 13" id="KW-0648">Protein biosynthesis</keyword>
<reference evidence="15 16" key="1">
    <citation type="submission" date="2020-08" db="EMBL/GenBank/DDBJ databases">
        <title>Sphingomonas sp. sand1-3 16S ribosomal RNA gene Genome sequencing and assembly.</title>
        <authorList>
            <person name="Kang M."/>
        </authorList>
    </citation>
    <scope>NUCLEOTIDE SEQUENCE [LARGE SCALE GENOMIC DNA]</scope>
    <source>
        <strain evidence="16">sand1-3</strain>
    </source>
</reference>
<gene>
    <name evidence="13" type="primary">cysS</name>
    <name evidence="15" type="ORF">H8M03_11840</name>
</gene>
<dbReference type="Gene3D" id="3.40.50.620">
    <property type="entry name" value="HUPs"/>
    <property type="match status" value="1"/>
</dbReference>
<dbReference type="GO" id="GO:0005524">
    <property type="term" value="F:ATP binding"/>
    <property type="evidence" value="ECO:0007669"/>
    <property type="project" value="UniProtKB-UniRule"/>
</dbReference>
<evidence type="ECO:0000313" key="16">
    <source>
        <dbReference type="Proteomes" id="UP000515861"/>
    </source>
</evidence>
<dbReference type="Pfam" id="PF01406">
    <property type="entry name" value="tRNA-synt_1e"/>
    <property type="match status" value="1"/>
</dbReference>
<feature type="short sequence motif" description="'KMSKS' region" evidence="13">
    <location>
        <begin position="268"/>
        <end position="272"/>
    </location>
</feature>
<proteinExistence type="inferred from homology"/>
<dbReference type="SMART" id="SM00840">
    <property type="entry name" value="DALR_2"/>
    <property type="match status" value="1"/>
</dbReference>
<feature type="binding site" evidence="13">
    <location>
        <position position="235"/>
    </location>
    <ligand>
        <name>Zn(2+)</name>
        <dbReference type="ChEBI" id="CHEBI:29105"/>
    </ligand>
</feature>
<evidence type="ECO:0000256" key="8">
    <source>
        <dbReference type="ARBA" id="ARBA00022833"/>
    </source>
</evidence>
<feature type="domain" description="Cysteinyl-tRNA synthetase class Ia DALR" evidence="14">
    <location>
        <begin position="337"/>
        <end position="382"/>
    </location>
</feature>
<keyword evidence="11 13" id="KW-0030">Aminoacyl-tRNA synthetase</keyword>
<keyword evidence="6 13" id="KW-0479">Metal-binding</keyword>
<keyword evidence="4 13" id="KW-0963">Cytoplasm</keyword>
<feature type="short sequence motif" description="'HIGH' region" evidence="13">
    <location>
        <begin position="30"/>
        <end position="40"/>
    </location>
</feature>
<feature type="binding site" evidence="13">
    <location>
        <position position="271"/>
    </location>
    <ligand>
        <name>ATP</name>
        <dbReference type="ChEBI" id="CHEBI:30616"/>
    </ligand>
</feature>
<evidence type="ECO:0000256" key="7">
    <source>
        <dbReference type="ARBA" id="ARBA00022741"/>
    </source>
</evidence>
<dbReference type="InterPro" id="IPR014729">
    <property type="entry name" value="Rossmann-like_a/b/a_fold"/>
</dbReference>
<dbReference type="InterPro" id="IPR009080">
    <property type="entry name" value="tRNAsynth_Ia_anticodon-bd"/>
</dbReference>
<evidence type="ECO:0000256" key="6">
    <source>
        <dbReference type="ARBA" id="ARBA00022723"/>
    </source>
</evidence>
<dbReference type="CDD" id="cd00672">
    <property type="entry name" value="CysRS_core"/>
    <property type="match status" value="1"/>
</dbReference>
<dbReference type="InterPro" id="IPR024909">
    <property type="entry name" value="Cys-tRNA/MSH_ligase"/>
</dbReference>
<keyword evidence="5 13" id="KW-0436">Ligase</keyword>
<dbReference type="GO" id="GO:0005829">
    <property type="term" value="C:cytosol"/>
    <property type="evidence" value="ECO:0007669"/>
    <property type="project" value="TreeGrafter"/>
</dbReference>
<evidence type="ECO:0000256" key="3">
    <source>
        <dbReference type="ARBA" id="ARBA00011245"/>
    </source>
</evidence>
<keyword evidence="16" id="KW-1185">Reference proteome</keyword>
<dbReference type="EC" id="6.1.1.16" evidence="13"/>
<dbReference type="InterPro" id="IPR015803">
    <property type="entry name" value="Cys-tRNA-ligase"/>
</dbReference>